<dbReference type="PANTHER" id="PTHR43000">
    <property type="entry name" value="DTDP-D-GLUCOSE 4,6-DEHYDRATASE-RELATED"/>
    <property type="match status" value="1"/>
</dbReference>
<dbReference type="EMBL" id="CP072793">
    <property type="protein sequence ID" value="QTR52605.1"/>
    <property type="molecule type" value="Genomic_DNA"/>
</dbReference>
<dbReference type="Gene3D" id="3.90.25.10">
    <property type="entry name" value="UDP-galactose 4-epimerase, domain 1"/>
    <property type="match status" value="1"/>
</dbReference>
<dbReference type="KEGG" id="tun:J9260_12900"/>
<dbReference type="RefSeq" id="WP_210218145.1">
    <property type="nucleotide sequence ID" value="NZ_CP072793.1"/>
</dbReference>
<dbReference type="InterPro" id="IPR036291">
    <property type="entry name" value="NAD(P)-bd_dom_sf"/>
</dbReference>
<keyword evidence="5" id="KW-1185">Reference proteome</keyword>
<dbReference type="InterPro" id="IPR001509">
    <property type="entry name" value="Epimerase_deHydtase"/>
</dbReference>
<evidence type="ECO:0000256" key="1">
    <source>
        <dbReference type="ARBA" id="ARBA00005125"/>
    </source>
</evidence>
<gene>
    <name evidence="4" type="ORF">J9260_12900</name>
</gene>
<evidence type="ECO:0000313" key="4">
    <source>
        <dbReference type="EMBL" id="QTR52605.1"/>
    </source>
</evidence>
<feature type="domain" description="NAD-dependent epimerase/dehydratase" evidence="3">
    <location>
        <begin position="5"/>
        <end position="214"/>
    </location>
</feature>
<dbReference type="Gene3D" id="3.40.50.720">
    <property type="entry name" value="NAD(P)-binding Rossmann-like Domain"/>
    <property type="match status" value="1"/>
</dbReference>
<sequence length="286" mass="31091">MKTLLVTGANGFTGRHLIPAAAALGYNPYALTANLIDAEAVAAEVTNIMPSHVIHLAGISAITHADEMEIYRVNLFGTINLLKALAALPYTLNKVLLTSSANIYGSGATSPISEASCPAPVNHYATSKLAMEHMALTFASKLPIVIARPFNYTGVGHDKRFVIPKLTWHFAQRTPTIALGNLHVEREFNDVRTVCSAYIKLLEFGRLGQAYNICSGKAVNLQAVFDILSNLTGHKPTIEVNPAFIRQNEIPYLYGSPSKLEACIGKLVYPALQETLLWMLESVKND</sequence>
<dbReference type="AlphaFoldDB" id="A0A975F8Y1"/>
<protein>
    <submittedName>
        <fullName evidence="4">NAD-dependent epimerase/dehydratase family protein</fullName>
    </submittedName>
</protein>
<evidence type="ECO:0000313" key="5">
    <source>
        <dbReference type="Proteomes" id="UP000672009"/>
    </source>
</evidence>
<dbReference type="SUPFAM" id="SSF51735">
    <property type="entry name" value="NAD(P)-binding Rossmann-fold domains"/>
    <property type="match status" value="1"/>
</dbReference>
<reference evidence="4" key="1">
    <citation type="submission" date="2021-04" db="EMBL/GenBank/DDBJ databases">
        <title>Genomics, taxonomy and metabolism of representatives of sulfur bacteria of the genus Thiothrix: Thiothrix fructosivorans QT, Thiothrix unzii A1T and three new species, Thiothrix subterranea sp. nov., Thiothrix litoralis sp. nov. and 'Candidatus Thiothrix anitrata' sp. nov.</title>
        <authorList>
            <person name="Ravin N.V."/>
            <person name="Smolyakov D."/>
            <person name="Rudenko T.S."/>
            <person name="Mardanov A.V."/>
            <person name="Beletsky A.V."/>
            <person name="Markov N.D."/>
            <person name="Fomenkov A.I."/>
            <person name="Roberts R.J."/>
            <person name="Karnachuk O.V."/>
            <person name="Novikov A."/>
            <person name="Grabovich M.Y."/>
        </authorList>
    </citation>
    <scope>NUCLEOTIDE SEQUENCE</scope>
    <source>
        <strain evidence="4">A1</strain>
    </source>
</reference>
<dbReference type="Proteomes" id="UP000672009">
    <property type="component" value="Chromosome"/>
</dbReference>
<name>A0A975F8Y1_9GAMM</name>
<proteinExistence type="inferred from homology"/>
<dbReference type="Pfam" id="PF01370">
    <property type="entry name" value="Epimerase"/>
    <property type="match status" value="1"/>
</dbReference>
<organism evidence="4 5">
    <name type="scientific">Thiothrix unzii</name>
    <dbReference type="NCBI Taxonomy" id="111769"/>
    <lineage>
        <taxon>Bacteria</taxon>
        <taxon>Pseudomonadati</taxon>
        <taxon>Pseudomonadota</taxon>
        <taxon>Gammaproteobacteria</taxon>
        <taxon>Thiotrichales</taxon>
        <taxon>Thiotrichaceae</taxon>
        <taxon>Thiothrix</taxon>
    </lineage>
</organism>
<evidence type="ECO:0000256" key="2">
    <source>
        <dbReference type="ARBA" id="ARBA00007637"/>
    </source>
</evidence>
<accession>A0A975F8Y1</accession>
<evidence type="ECO:0000259" key="3">
    <source>
        <dbReference type="Pfam" id="PF01370"/>
    </source>
</evidence>
<comment type="similarity">
    <text evidence="2">Belongs to the NAD(P)-dependent epimerase/dehydratase family.</text>
</comment>
<comment type="pathway">
    <text evidence="1">Bacterial outer membrane biogenesis; LPS O-antigen biosynthesis.</text>
</comment>